<protein>
    <submittedName>
        <fullName evidence="1">Uncharacterized protein</fullName>
    </submittedName>
</protein>
<accession>A0AAW4NMH1</accession>
<proteinExistence type="predicted"/>
<organism evidence="1 2">
    <name type="scientific">Segatella salivae</name>
    <dbReference type="NCBI Taxonomy" id="228604"/>
    <lineage>
        <taxon>Bacteria</taxon>
        <taxon>Pseudomonadati</taxon>
        <taxon>Bacteroidota</taxon>
        <taxon>Bacteroidia</taxon>
        <taxon>Bacteroidales</taxon>
        <taxon>Prevotellaceae</taxon>
        <taxon>Segatella</taxon>
    </lineage>
</organism>
<gene>
    <name evidence="1" type="ORF">KZY68_01315</name>
</gene>
<sequence>MPNHKVRRLAFHEVVFDDGHTLHHAVVEVCGNEVLNSYTFNGEPAMTEWIGGKAFVEKGKIRIHSSFLINISSLM</sequence>
<evidence type="ECO:0000313" key="1">
    <source>
        <dbReference type="EMBL" id="MBW4864680.1"/>
    </source>
</evidence>
<reference evidence="1" key="1">
    <citation type="submission" date="2021-07" db="EMBL/GenBank/DDBJ databases">
        <title>Genomic diversity and antimicrobial resistance of Prevotella spp. isolated from chronic lung disease airways.</title>
        <authorList>
            <person name="Webb K.A."/>
            <person name="Olagoke O.S."/>
            <person name="Baird T."/>
            <person name="Neill J."/>
            <person name="Pham A."/>
            <person name="Wells T.J."/>
            <person name="Ramsay K.A."/>
            <person name="Bell S.C."/>
            <person name="Sarovich D.S."/>
            <person name="Price E.P."/>
        </authorList>
    </citation>
    <scope>NUCLEOTIDE SEQUENCE</scope>
    <source>
        <strain evidence="1">SCHI0047.S.3</strain>
    </source>
</reference>
<name>A0AAW4NMH1_9BACT</name>
<dbReference type="Proteomes" id="UP001196873">
    <property type="component" value="Unassembled WGS sequence"/>
</dbReference>
<comment type="caution">
    <text evidence="1">The sequence shown here is derived from an EMBL/GenBank/DDBJ whole genome shotgun (WGS) entry which is preliminary data.</text>
</comment>
<dbReference type="EMBL" id="JAHXRF010000001">
    <property type="protein sequence ID" value="MBW4864680.1"/>
    <property type="molecule type" value="Genomic_DNA"/>
</dbReference>
<dbReference type="RefSeq" id="WP_219424699.1">
    <property type="nucleotide sequence ID" value="NZ_JAHXQY010000001.1"/>
</dbReference>
<dbReference type="AlphaFoldDB" id="A0AAW4NMH1"/>
<evidence type="ECO:0000313" key="2">
    <source>
        <dbReference type="Proteomes" id="UP001196873"/>
    </source>
</evidence>